<reference evidence="2" key="1">
    <citation type="submission" date="2018-02" db="EMBL/GenBank/DDBJ databases">
        <title>Rhizophora mucronata_Transcriptome.</title>
        <authorList>
            <person name="Meera S.P."/>
            <person name="Sreeshan A."/>
            <person name="Augustine A."/>
        </authorList>
    </citation>
    <scope>NUCLEOTIDE SEQUENCE</scope>
    <source>
        <tissue evidence="2">Leaf</tissue>
    </source>
</reference>
<evidence type="ECO:0000256" key="1">
    <source>
        <dbReference type="SAM" id="MobiDB-lite"/>
    </source>
</evidence>
<protein>
    <submittedName>
        <fullName evidence="2">Uncharacterized protein</fullName>
    </submittedName>
</protein>
<name>A0A2P2PYV5_RHIMU</name>
<organism evidence="2">
    <name type="scientific">Rhizophora mucronata</name>
    <name type="common">Asiatic mangrove</name>
    <dbReference type="NCBI Taxonomy" id="61149"/>
    <lineage>
        <taxon>Eukaryota</taxon>
        <taxon>Viridiplantae</taxon>
        <taxon>Streptophyta</taxon>
        <taxon>Embryophyta</taxon>
        <taxon>Tracheophyta</taxon>
        <taxon>Spermatophyta</taxon>
        <taxon>Magnoliopsida</taxon>
        <taxon>eudicotyledons</taxon>
        <taxon>Gunneridae</taxon>
        <taxon>Pentapetalae</taxon>
        <taxon>rosids</taxon>
        <taxon>fabids</taxon>
        <taxon>Malpighiales</taxon>
        <taxon>Rhizophoraceae</taxon>
        <taxon>Rhizophora</taxon>
    </lineage>
</organism>
<sequence length="46" mass="5407">MILGKPNTLPILEDKNPRSSKPPKQLPMRQRRERSQNVPLKKDKGW</sequence>
<dbReference type="AlphaFoldDB" id="A0A2P2PYV5"/>
<feature type="region of interest" description="Disordered" evidence="1">
    <location>
        <begin position="1"/>
        <end position="46"/>
    </location>
</feature>
<evidence type="ECO:0000313" key="2">
    <source>
        <dbReference type="EMBL" id="MBX59912.1"/>
    </source>
</evidence>
<dbReference type="EMBL" id="GGEC01079428">
    <property type="protein sequence ID" value="MBX59912.1"/>
    <property type="molecule type" value="Transcribed_RNA"/>
</dbReference>
<accession>A0A2P2PYV5</accession>
<proteinExistence type="predicted"/>